<keyword evidence="2" id="KW-1185">Reference proteome</keyword>
<gene>
    <name evidence="1" type="primary">Necator_chrIV.g16849</name>
    <name evidence="1" type="ORF">RB195_003551</name>
</gene>
<protein>
    <submittedName>
        <fullName evidence="1">Uncharacterized protein</fullName>
    </submittedName>
</protein>
<dbReference type="Proteomes" id="UP001303046">
    <property type="component" value="Unassembled WGS sequence"/>
</dbReference>
<dbReference type="EMBL" id="JAVFWL010000004">
    <property type="protein sequence ID" value="KAK6752198.1"/>
    <property type="molecule type" value="Genomic_DNA"/>
</dbReference>
<proteinExistence type="predicted"/>
<name>A0ABR1DPU6_NECAM</name>
<organism evidence="1 2">
    <name type="scientific">Necator americanus</name>
    <name type="common">Human hookworm</name>
    <dbReference type="NCBI Taxonomy" id="51031"/>
    <lineage>
        <taxon>Eukaryota</taxon>
        <taxon>Metazoa</taxon>
        <taxon>Ecdysozoa</taxon>
        <taxon>Nematoda</taxon>
        <taxon>Chromadorea</taxon>
        <taxon>Rhabditida</taxon>
        <taxon>Rhabditina</taxon>
        <taxon>Rhabditomorpha</taxon>
        <taxon>Strongyloidea</taxon>
        <taxon>Ancylostomatidae</taxon>
        <taxon>Bunostominae</taxon>
        <taxon>Necator</taxon>
    </lineage>
</organism>
<dbReference type="KEGG" id="nai:NECAME_13046"/>
<accession>A0ABR1DPU6</accession>
<sequence length="70" mass="8271">MRYSVCWVLLAAFTIMSMTSARIHERYADYAITLRSSRNCFFSPIGCVFFSSGVEFPRARHKKRHVNRRH</sequence>
<reference evidence="1 2" key="1">
    <citation type="submission" date="2023-08" db="EMBL/GenBank/DDBJ databases">
        <title>A Necator americanus chromosomal reference genome.</title>
        <authorList>
            <person name="Ilik V."/>
            <person name="Petrzelkova K.J."/>
            <person name="Pardy F."/>
            <person name="Fuh T."/>
            <person name="Niatou-Singa F.S."/>
            <person name="Gouil Q."/>
            <person name="Baker L."/>
            <person name="Ritchie M.E."/>
            <person name="Jex A.R."/>
            <person name="Gazzola D."/>
            <person name="Li H."/>
            <person name="Toshio Fujiwara R."/>
            <person name="Zhan B."/>
            <person name="Aroian R.V."/>
            <person name="Pafco B."/>
            <person name="Schwarz E.M."/>
        </authorList>
    </citation>
    <scope>NUCLEOTIDE SEQUENCE [LARGE SCALE GENOMIC DNA]</scope>
    <source>
        <strain evidence="1 2">Aroian</strain>
        <tissue evidence="1">Whole animal</tissue>
    </source>
</reference>
<dbReference type="CTD" id="25353074"/>
<evidence type="ECO:0000313" key="2">
    <source>
        <dbReference type="Proteomes" id="UP001303046"/>
    </source>
</evidence>
<comment type="caution">
    <text evidence="1">The sequence shown here is derived from an EMBL/GenBank/DDBJ whole genome shotgun (WGS) entry which is preliminary data.</text>
</comment>
<evidence type="ECO:0000313" key="1">
    <source>
        <dbReference type="EMBL" id="KAK6752198.1"/>
    </source>
</evidence>